<dbReference type="Gene3D" id="2.170.130.10">
    <property type="entry name" value="TonB-dependent receptor, plug domain"/>
    <property type="match status" value="1"/>
</dbReference>
<keyword evidence="3 8" id="KW-1134">Transmembrane beta strand</keyword>
<dbReference type="HOGENOM" id="CLU_010745_0_1_5"/>
<organism evidence="14">
    <name type="scientific">Caulobacter sp. (strain K31)</name>
    <dbReference type="NCBI Taxonomy" id="366602"/>
    <lineage>
        <taxon>Bacteria</taxon>
        <taxon>Pseudomonadati</taxon>
        <taxon>Pseudomonadota</taxon>
        <taxon>Alphaproteobacteria</taxon>
        <taxon>Caulobacterales</taxon>
        <taxon>Caulobacteraceae</taxon>
        <taxon>Caulobacter</taxon>
    </lineage>
</organism>
<evidence type="ECO:0000256" key="2">
    <source>
        <dbReference type="ARBA" id="ARBA00022448"/>
    </source>
</evidence>
<evidence type="ECO:0000256" key="7">
    <source>
        <dbReference type="ARBA" id="ARBA00023237"/>
    </source>
</evidence>
<evidence type="ECO:0000256" key="3">
    <source>
        <dbReference type="ARBA" id="ARBA00022452"/>
    </source>
</evidence>
<dbReference type="PANTHER" id="PTHR47234">
    <property type="match status" value="1"/>
</dbReference>
<proteinExistence type="inferred from homology"/>
<dbReference type="eggNOG" id="COG4771">
    <property type="taxonomic scope" value="Bacteria"/>
</dbReference>
<keyword evidence="6 8" id="KW-0472">Membrane</keyword>
<keyword evidence="4 8" id="KW-0812">Transmembrane</keyword>
<evidence type="ECO:0000256" key="6">
    <source>
        <dbReference type="ARBA" id="ARBA00023136"/>
    </source>
</evidence>
<evidence type="ECO:0000256" key="5">
    <source>
        <dbReference type="ARBA" id="ARBA00023077"/>
    </source>
</evidence>
<dbReference type="Pfam" id="PF00593">
    <property type="entry name" value="TonB_dep_Rec_b-barrel"/>
    <property type="match status" value="1"/>
</dbReference>
<dbReference type="InterPro" id="IPR036942">
    <property type="entry name" value="Beta-barrel_TonB_sf"/>
</dbReference>
<feature type="signal peptide" evidence="11">
    <location>
        <begin position="1"/>
        <end position="31"/>
    </location>
</feature>
<feature type="domain" description="TonB-dependent receptor plug" evidence="13">
    <location>
        <begin position="80"/>
        <end position="186"/>
    </location>
</feature>
<keyword evidence="7 8" id="KW-0998">Cell outer membrane</keyword>
<evidence type="ECO:0000259" key="13">
    <source>
        <dbReference type="Pfam" id="PF07715"/>
    </source>
</evidence>
<dbReference type="STRING" id="366602.Caul_2859"/>
<comment type="subcellular location">
    <subcellularLocation>
        <location evidence="1 8">Cell outer membrane</location>
        <topology evidence="1 8">Multi-pass membrane protein</topology>
    </subcellularLocation>
</comment>
<dbReference type="AlphaFoldDB" id="B0SZR3"/>
<evidence type="ECO:0000256" key="9">
    <source>
        <dbReference type="RuleBase" id="RU003357"/>
    </source>
</evidence>
<dbReference type="SUPFAM" id="SSF56935">
    <property type="entry name" value="Porins"/>
    <property type="match status" value="1"/>
</dbReference>
<keyword evidence="11" id="KW-0732">Signal</keyword>
<feature type="region of interest" description="Disordered" evidence="10">
    <location>
        <begin position="32"/>
        <end position="60"/>
    </location>
</feature>
<dbReference type="EMBL" id="CP000927">
    <property type="protein sequence ID" value="ABZ71986.1"/>
    <property type="molecule type" value="Genomic_DNA"/>
</dbReference>
<evidence type="ECO:0000256" key="8">
    <source>
        <dbReference type="PROSITE-ProRule" id="PRU01360"/>
    </source>
</evidence>
<protein>
    <submittedName>
        <fullName evidence="14">TonB-dependent receptor</fullName>
    </submittedName>
</protein>
<dbReference type="InterPro" id="IPR000531">
    <property type="entry name" value="Beta-barrel_TonB"/>
</dbReference>
<dbReference type="KEGG" id="cak:Caul_2859"/>
<keyword evidence="5 9" id="KW-0798">TonB box</keyword>
<evidence type="ECO:0000313" key="14">
    <source>
        <dbReference type="EMBL" id="ABZ71986.1"/>
    </source>
</evidence>
<feature type="chain" id="PRO_5002753230" evidence="11">
    <location>
        <begin position="32"/>
        <end position="902"/>
    </location>
</feature>
<sequence precursor="true">MSITLNNRSRLALSGASFLALALLASGPAWAQTSDTAGSSEAPRQRSDADRAASSVPEQVSEVVVTGSSIRGVPPTGSNLISVSREDIRTIGANTTPDLLASVPQLNSFNTAPRAANGGAGAFAPGLRSLPASATLPLMNGHRLVAGGTNQTNPDFPFLPELAIERVEIVADGASAIYGSDAVAGVVNFITRQRYSGVDTSIRYGTADDYHTFSASGLVGRSWDRGSVVAAYQYAENGDILGGDRDYRIVDLRPYGGVDTRTTVCPSPNVLVNTTAYAVNYAAPALAPNTTNSCDNGAVTSLVPKSRLHSGYLTARQDLSDRVTLWGELLYSDRKDTVQAPPPPGAGASGGVILYNLPGFANPFFKTPPGSGATTEFVQFRTDNLYGADHINNVFRVRAGNSSAGLDAKLPRDLKLTVSGTYDWATNDTYLPAINPAALDAAALGTTTATALDPFGNGTSPAVAAKITDYAGDLVIHQRTYLGAAKIDGPLADLPGGQLKVAVGAEYRHETFQQRGIYGGSQVPEDLTRNIGSIYGELFVPIVGDGNPAPLIRSLALSLSGRYDHYSDFGSTTNPKVGVNWDPVRGLTLRGTYGRSFRAPGLRDVGATVGAYYYNAAAIAGSTFRDPTRGAAQVDTIFLLGGNRNLQPEEARTYSIGADLHPDFLPNFHGSVTFYDIRYTNVIGTPGGAIAFTDPTFSSVIYRNPTAAQLNSLLGIAVPVNFVPGALPTIGNLLDFRQGNFGVRKTNGLDFDLGYRQPTSFGALYAGLAGNYIFKFETQLSPTAPVSDSLKLGIPTTTLRGTLGAQAGLFNAVAFVNYRGGVTGLYATPTSAAEYSAKAYTTVDLRFSVKLPYGGLAKRTELGLQVNDLFDKDPPFFPQAEGIGGAYNPIGRYLALNLRKSF</sequence>
<dbReference type="PROSITE" id="PS52016">
    <property type="entry name" value="TONB_DEPENDENT_REC_3"/>
    <property type="match status" value="1"/>
</dbReference>
<keyword evidence="14" id="KW-0675">Receptor</keyword>
<reference evidence="14" key="1">
    <citation type="submission" date="2008-01" db="EMBL/GenBank/DDBJ databases">
        <title>Complete sequence of chromosome of Caulobacter sp. K31.</title>
        <authorList>
            <consortium name="US DOE Joint Genome Institute"/>
            <person name="Copeland A."/>
            <person name="Lucas S."/>
            <person name="Lapidus A."/>
            <person name="Barry K."/>
            <person name="Glavina del Rio T."/>
            <person name="Dalin E."/>
            <person name="Tice H."/>
            <person name="Pitluck S."/>
            <person name="Bruce D."/>
            <person name="Goodwin L."/>
            <person name="Thompson L.S."/>
            <person name="Brettin T."/>
            <person name="Detter J.C."/>
            <person name="Han C."/>
            <person name="Schmutz J."/>
            <person name="Larimer F."/>
            <person name="Land M."/>
            <person name="Hauser L."/>
            <person name="Kyrpides N."/>
            <person name="Kim E."/>
            <person name="Stephens C."/>
            <person name="Richardson P."/>
        </authorList>
    </citation>
    <scope>NUCLEOTIDE SEQUENCE [LARGE SCALE GENOMIC DNA]</scope>
    <source>
        <strain evidence="14">K31</strain>
    </source>
</reference>
<dbReference type="InterPro" id="IPR039426">
    <property type="entry name" value="TonB-dep_rcpt-like"/>
</dbReference>
<dbReference type="Pfam" id="PF07715">
    <property type="entry name" value="Plug"/>
    <property type="match status" value="1"/>
</dbReference>
<name>B0SZR3_CAUSK</name>
<evidence type="ECO:0000259" key="12">
    <source>
        <dbReference type="Pfam" id="PF00593"/>
    </source>
</evidence>
<evidence type="ECO:0000256" key="10">
    <source>
        <dbReference type="SAM" id="MobiDB-lite"/>
    </source>
</evidence>
<dbReference type="OrthoDB" id="7051241at2"/>
<evidence type="ECO:0000256" key="11">
    <source>
        <dbReference type="SAM" id="SignalP"/>
    </source>
</evidence>
<keyword evidence="2 8" id="KW-0813">Transport</keyword>
<dbReference type="InterPro" id="IPR037066">
    <property type="entry name" value="Plug_dom_sf"/>
</dbReference>
<gene>
    <name evidence="14" type="ordered locus">Caul_2859</name>
</gene>
<comment type="similarity">
    <text evidence="8 9">Belongs to the TonB-dependent receptor family.</text>
</comment>
<dbReference type="GO" id="GO:0009279">
    <property type="term" value="C:cell outer membrane"/>
    <property type="evidence" value="ECO:0007669"/>
    <property type="project" value="UniProtKB-SubCell"/>
</dbReference>
<accession>B0SZR3</accession>
<dbReference type="Gene3D" id="2.40.170.20">
    <property type="entry name" value="TonB-dependent receptor, beta-barrel domain"/>
    <property type="match status" value="1"/>
</dbReference>
<evidence type="ECO:0000256" key="4">
    <source>
        <dbReference type="ARBA" id="ARBA00022692"/>
    </source>
</evidence>
<feature type="domain" description="TonB-dependent receptor-like beta-barrel" evidence="12">
    <location>
        <begin position="373"/>
        <end position="868"/>
    </location>
</feature>
<dbReference type="PANTHER" id="PTHR47234:SF2">
    <property type="entry name" value="TONB-DEPENDENT RECEPTOR"/>
    <property type="match status" value="1"/>
</dbReference>
<evidence type="ECO:0000256" key="1">
    <source>
        <dbReference type="ARBA" id="ARBA00004571"/>
    </source>
</evidence>
<dbReference type="InterPro" id="IPR012910">
    <property type="entry name" value="Plug_dom"/>
</dbReference>